<dbReference type="PANTHER" id="PTHR37950:SF1">
    <property type="entry name" value="4-HYDROXYPHENYLACETATE CATABOLISM PROTEIN"/>
    <property type="match status" value="1"/>
</dbReference>
<dbReference type="NCBIfam" id="NF011605">
    <property type="entry name" value="PRK15031.1"/>
    <property type="match status" value="1"/>
</dbReference>
<accession>A0A330GEL3</accession>
<organism evidence="1 2">
    <name type="scientific">Enterobacter cloacae</name>
    <dbReference type="NCBI Taxonomy" id="550"/>
    <lineage>
        <taxon>Bacteria</taxon>
        <taxon>Pseudomonadati</taxon>
        <taxon>Pseudomonadota</taxon>
        <taxon>Gammaproteobacteria</taxon>
        <taxon>Enterobacterales</taxon>
        <taxon>Enterobacteriaceae</taxon>
        <taxon>Enterobacter</taxon>
        <taxon>Enterobacter cloacae complex</taxon>
    </lineage>
</organism>
<comment type="caution">
    <text evidence="1">The sequence shown here is derived from an EMBL/GenBank/DDBJ whole genome shotgun (WGS) entry which is preliminary data.</text>
</comment>
<dbReference type="RefSeq" id="WP_045327536.1">
    <property type="nucleotide sequence ID" value="NZ_CABMNQ010000045.1"/>
</dbReference>
<proteinExistence type="predicted"/>
<dbReference type="Pfam" id="PF02962">
    <property type="entry name" value="CHMI"/>
    <property type="match status" value="1"/>
</dbReference>
<evidence type="ECO:0000313" key="2">
    <source>
        <dbReference type="Proteomes" id="UP000251576"/>
    </source>
</evidence>
<keyword evidence="1" id="KW-0413">Isomerase</keyword>
<dbReference type="PANTHER" id="PTHR37950">
    <property type="entry name" value="4-HYDROXYPHENYLACETATE CATABOLISM PROTEIN"/>
    <property type="match status" value="1"/>
</dbReference>
<dbReference type="Proteomes" id="UP000251576">
    <property type="component" value="Unassembled WGS sequence"/>
</dbReference>
<protein>
    <submittedName>
        <fullName evidence="1">5-carboxymethyl-2-hydroxymuconate Delta-isomerase</fullName>
        <ecNumber evidence="1">5.3.3.10</ecNumber>
    </submittedName>
</protein>
<evidence type="ECO:0000313" key="1">
    <source>
        <dbReference type="EMBL" id="RAZ63767.1"/>
    </source>
</evidence>
<dbReference type="EMBL" id="QMDH01000045">
    <property type="protein sequence ID" value="RAZ63767.1"/>
    <property type="molecule type" value="Genomic_DNA"/>
</dbReference>
<dbReference type="InterPro" id="IPR014347">
    <property type="entry name" value="Tautomerase/MIF_sf"/>
</dbReference>
<gene>
    <name evidence="1" type="ORF">DP202_19355</name>
</gene>
<dbReference type="EC" id="5.3.3.10" evidence="1"/>
<dbReference type="InterPro" id="IPR004220">
    <property type="entry name" value="5-COMe_2-OHmuconate_Isoase"/>
</dbReference>
<reference evidence="1 2" key="1">
    <citation type="submission" date="2018-06" db="EMBL/GenBank/DDBJ databases">
        <title>ACT-28, a chromosomally-encoded AmpC with carbapenemase activity from Enterobacter kobei.</title>
        <authorList>
            <person name="Jousset A.B."/>
            <person name="Oueslati S."/>
            <person name="Bernabeu S."/>
            <person name="Takissian J."/>
            <person name="Creton E."/>
            <person name="Vogel A."/>
            <person name="Cotellon G."/>
            <person name="Bonnin R.A."/>
            <person name="Dortet L."/>
            <person name="Naas T."/>
        </authorList>
    </citation>
    <scope>NUCLEOTIDE SEQUENCE [LARGE SCALE GENOMIC DNA]</scope>
    <source>
        <strain evidence="1 2">99B3</strain>
    </source>
</reference>
<dbReference type="Gene3D" id="3.30.429.10">
    <property type="entry name" value="Macrophage Migration Inhibitory Factor"/>
    <property type="match status" value="1"/>
</dbReference>
<dbReference type="SUPFAM" id="SSF55331">
    <property type="entry name" value="Tautomerase/MIF"/>
    <property type="match status" value="1"/>
</dbReference>
<dbReference type="CDD" id="cd00580">
    <property type="entry name" value="CHMI"/>
    <property type="match status" value="1"/>
</dbReference>
<name>A0A330GEL3_ENTCL</name>
<sequence length="126" mass="14126">MPHFIAECTDNIREQADLPGLFAKVNEALAATGIFPIGGIRSRAHWLDTWQMADGRHDYAFVHMTLKIGAGRSLESRQAVGEMLFGLIKAHFADLMAARYLALSFELDELHPTLNYKQNNVHALFT</sequence>
<dbReference type="AlphaFoldDB" id="A0A330GEL3"/>
<dbReference type="GO" id="GO:0008704">
    <property type="term" value="F:5-carboxymethyl-2-hydroxymuconate delta-isomerase activity"/>
    <property type="evidence" value="ECO:0007669"/>
    <property type="project" value="UniProtKB-EC"/>
</dbReference>